<dbReference type="PIRSF" id="PIRSF001467">
    <property type="entry name" value="Peptidylpro_ismrse"/>
    <property type="match status" value="1"/>
</dbReference>
<dbReference type="Pfam" id="PF00160">
    <property type="entry name" value="Pro_isomerase"/>
    <property type="match status" value="1"/>
</dbReference>
<dbReference type="EC" id="5.2.1.8" evidence="5"/>
<dbReference type="PANTHER" id="PTHR43246">
    <property type="entry name" value="PEPTIDYL-PROLYL CIS-TRANS ISOMERASE CYP38, CHLOROPLASTIC"/>
    <property type="match status" value="1"/>
</dbReference>
<dbReference type="CDD" id="cd01920">
    <property type="entry name" value="cyclophilin_EcCYP_like"/>
    <property type="match status" value="1"/>
</dbReference>
<evidence type="ECO:0000259" key="6">
    <source>
        <dbReference type="PROSITE" id="PS50072"/>
    </source>
</evidence>
<dbReference type="InterPro" id="IPR024936">
    <property type="entry name" value="Cyclophilin-type_PPIase"/>
</dbReference>
<keyword evidence="4 5" id="KW-0413">Isomerase</keyword>
<comment type="similarity">
    <text evidence="2 5">Belongs to the cyclophilin-type PPIase family.</text>
</comment>
<keyword evidence="3 5" id="KW-0697">Rotamase</keyword>
<dbReference type="InterPro" id="IPR044665">
    <property type="entry name" value="E_coli_cyclophilin_A-like"/>
</dbReference>
<dbReference type="PROSITE" id="PS50072">
    <property type="entry name" value="CSA_PPIASE_2"/>
    <property type="match status" value="1"/>
</dbReference>
<dbReference type="Proteomes" id="UP000191110">
    <property type="component" value="Unassembled WGS sequence"/>
</dbReference>
<comment type="catalytic activity">
    <reaction evidence="5">
        <text>[protein]-peptidylproline (omega=180) = [protein]-peptidylproline (omega=0)</text>
        <dbReference type="Rhea" id="RHEA:16237"/>
        <dbReference type="Rhea" id="RHEA-COMP:10747"/>
        <dbReference type="Rhea" id="RHEA-COMP:10748"/>
        <dbReference type="ChEBI" id="CHEBI:83833"/>
        <dbReference type="ChEBI" id="CHEBI:83834"/>
        <dbReference type="EC" id="5.2.1.8"/>
    </reaction>
</comment>
<comment type="function">
    <text evidence="1 5">PPIases accelerate the folding of proteins. It catalyzes the cis-trans isomerization of proline imidic peptide bonds in oligopeptides.</text>
</comment>
<comment type="caution">
    <text evidence="7">The sequence shown here is derived from an EMBL/GenBank/DDBJ whole genome shotgun (WGS) entry which is preliminary data.</text>
</comment>
<dbReference type="AlphaFoldDB" id="A0A1T2L8H4"/>
<dbReference type="EMBL" id="MPRL01000012">
    <property type="protein sequence ID" value="OOZ41246.1"/>
    <property type="molecule type" value="Genomic_DNA"/>
</dbReference>
<dbReference type="InterPro" id="IPR029000">
    <property type="entry name" value="Cyclophilin-like_dom_sf"/>
</dbReference>
<accession>A0A1T2L8H4</accession>
<dbReference type="InterPro" id="IPR020892">
    <property type="entry name" value="Cyclophilin-type_PPIase_CS"/>
</dbReference>
<evidence type="ECO:0000313" key="8">
    <source>
        <dbReference type="Proteomes" id="UP000191110"/>
    </source>
</evidence>
<name>A0A1T2L8H4_9GAMM</name>
<keyword evidence="8" id="KW-1185">Reference proteome</keyword>
<evidence type="ECO:0000256" key="2">
    <source>
        <dbReference type="ARBA" id="ARBA00007365"/>
    </source>
</evidence>
<organism evidence="7 8">
    <name type="scientific">Solemya pervernicosa gill symbiont</name>
    <dbReference type="NCBI Taxonomy" id="642797"/>
    <lineage>
        <taxon>Bacteria</taxon>
        <taxon>Pseudomonadati</taxon>
        <taxon>Pseudomonadota</taxon>
        <taxon>Gammaproteobacteria</taxon>
        <taxon>sulfur-oxidizing symbionts</taxon>
    </lineage>
</organism>
<evidence type="ECO:0000313" key="7">
    <source>
        <dbReference type="EMBL" id="OOZ41246.1"/>
    </source>
</evidence>
<dbReference type="Gene3D" id="2.40.100.10">
    <property type="entry name" value="Cyclophilin-like"/>
    <property type="match status" value="1"/>
</dbReference>
<feature type="domain" description="PPIase cyclophilin-type" evidence="6">
    <location>
        <begin position="3"/>
        <end position="164"/>
    </location>
</feature>
<reference evidence="7 8" key="1">
    <citation type="submission" date="2016-11" db="EMBL/GenBank/DDBJ databases">
        <title>Mixed transmission modes and dynamic genome evolution in an obligate animal-bacterial symbiosis.</title>
        <authorList>
            <person name="Russell S.L."/>
            <person name="Corbett-Detig R.B."/>
            <person name="Cavanaugh C.M."/>
        </authorList>
    </citation>
    <scope>NUCLEOTIDE SEQUENCE [LARGE SCALE GENOMIC DNA]</scope>
    <source>
        <strain evidence="7">Sveles-Q1</strain>
    </source>
</reference>
<evidence type="ECO:0000256" key="1">
    <source>
        <dbReference type="ARBA" id="ARBA00002388"/>
    </source>
</evidence>
<dbReference type="PRINTS" id="PR00153">
    <property type="entry name" value="CSAPPISMRASE"/>
</dbReference>
<dbReference type="SUPFAM" id="SSF50891">
    <property type="entry name" value="Cyclophilin-like"/>
    <property type="match status" value="1"/>
</dbReference>
<sequence length="168" mass="18510">MRSIPMVVFSTSHGDFTLEFYPEKAPISVENFLKYVDDGFFDGTIFHRVIPGFMIQGGGFDESMSQKTTRETIKNEADNGLKNERGTLSMARTSEVDSATSQFFINVVDNAFLDHGSRDFGYAVFAKVVDGMDVIDNIAKVQTGNQGGHQDVPVEPIVVSSAKRVEEA</sequence>
<dbReference type="InterPro" id="IPR002130">
    <property type="entry name" value="Cyclophilin-type_PPIase_dom"/>
</dbReference>
<dbReference type="GO" id="GO:0003755">
    <property type="term" value="F:peptidyl-prolyl cis-trans isomerase activity"/>
    <property type="evidence" value="ECO:0007669"/>
    <property type="project" value="UniProtKB-UniRule"/>
</dbReference>
<proteinExistence type="inferred from homology"/>
<protein>
    <recommendedName>
        <fullName evidence="5">Peptidyl-prolyl cis-trans isomerase</fullName>
        <shortName evidence="5">PPIase</shortName>
        <ecNumber evidence="5">5.2.1.8</ecNumber>
    </recommendedName>
</protein>
<gene>
    <name evidence="7" type="ORF">BOW53_04505</name>
</gene>
<dbReference type="PROSITE" id="PS00170">
    <property type="entry name" value="CSA_PPIASE_1"/>
    <property type="match status" value="1"/>
</dbReference>
<evidence type="ECO:0000256" key="5">
    <source>
        <dbReference type="RuleBase" id="RU363019"/>
    </source>
</evidence>
<evidence type="ECO:0000256" key="3">
    <source>
        <dbReference type="ARBA" id="ARBA00023110"/>
    </source>
</evidence>
<dbReference type="GO" id="GO:0006457">
    <property type="term" value="P:protein folding"/>
    <property type="evidence" value="ECO:0007669"/>
    <property type="project" value="InterPro"/>
</dbReference>
<evidence type="ECO:0000256" key="4">
    <source>
        <dbReference type="ARBA" id="ARBA00023235"/>
    </source>
</evidence>